<dbReference type="EMBL" id="FOTS01000096">
    <property type="protein sequence ID" value="SFM38280.1"/>
    <property type="molecule type" value="Genomic_DNA"/>
</dbReference>
<accession>A0A1I4QF58</accession>
<dbReference type="GO" id="GO:0030255">
    <property type="term" value="P:protein secretion by the type IV secretion system"/>
    <property type="evidence" value="ECO:0007669"/>
    <property type="project" value="InterPro"/>
</dbReference>
<protein>
    <submittedName>
        <fullName evidence="6">P-type conjugative transfer protein TrbL</fullName>
    </submittedName>
</protein>
<evidence type="ECO:0000256" key="5">
    <source>
        <dbReference type="SAM" id="Phobius"/>
    </source>
</evidence>
<dbReference type="RefSeq" id="WP_090944653.1">
    <property type="nucleotide sequence ID" value="NZ_FOTS01000096.1"/>
</dbReference>
<dbReference type="OrthoDB" id="9788052at2"/>
<reference evidence="7" key="1">
    <citation type="submission" date="2016-10" db="EMBL/GenBank/DDBJ databases">
        <authorList>
            <person name="Varghese N."/>
            <person name="Submissions S."/>
        </authorList>
    </citation>
    <scope>NUCLEOTIDE SEQUENCE [LARGE SCALE GENOMIC DNA]</scope>
    <source>
        <strain evidence="7">DSM 13327</strain>
    </source>
</reference>
<dbReference type="Pfam" id="PF04610">
    <property type="entry name" value="TrbL"/>
    <property type="match status" value="1"/>
</dbReference>
<feature type="compositionally biased region" description="Polar residues" evidence="4">
    <location>
        <begin position="364"/>
        <end position="374"/>
    </location>
</feature>
<feature type="region of interest" description="Disordered" evidence="4">
    <location>
        <begin position="352"/>
        <end position="374"/>
    </location>
</feature>
<evidence type="ECO:0000256" key="4">
    <source>
        <dbReference type="SAM" id="MobiDB-lite"/>
    </source>
</evidence>
<feature type="transmembrane region" description="Helical" evidence="5">
    <location>
        <begin position="59"/>
        <end position="77"/>
    </location>
</feature>
<keyword evidence="7" id="KW-1185">Reference proteome</keyword>
<feature type="transmembrane region" description="Helical" evidence="5">
    <location>
        <begin position="238"/>
        <end position="258"/>
    </location>
</feature>
<dbReference type="Proteomes" id="UP000199520">
    <property type="component" value="Unassembled WGS sequence"/>
</dbReference>
<keyword evidence="3 5" id="KW-0472">Membrane</keyword>
<name>A0A1I4QF58_9FIRM</name>
<evidence type="ECO:0000256" key="2">
    <source>
        <dbReference type="ARBA" id="ARBA00022989"/>
    </source>
</evidence>
<keyword evidence="1 5" id="KW-0812">Transmembrane</keyword>
<proteinExistence type="predicted"/>
<feature type="transmembrane region" description="Helical" evidence="5">
    <location>
        <begin position="27"/>
        <end position="53"/>
    </location>
</feature>
<dbReference type="AlphaFoldDB" id="A0A1I4QF58"/>
<feature type="transmembrane region" description="Helical" evidence="5">
    <location>
        <begin position="140"/>
        <end position="162"/>
    </location>
</feature>
<organism evidence="6 7">
    <name type="scientific">Pelosinus propionicus DSM 13327</name>
    <dbReference type="NCBI Taxonomy" id="1123291"/>
    <lineage>
        <taxon>Bacteria</taxon>
        <taxon>Bacillati</taxon>
        <taxon>Bacillota</taxon>
        <taxon>Negativicutes</taxon>
        <taxon>Selenomonadales</taxon>
        <taxon>Sporomusaceae</taxon>
        <taxon>Pelosinus</taxon>
    </lineage>
</organism>
<dbReference type="STRING" id="1123291.SAMN04490355_10964"/>
<feature type="transmembrane region" description="Helical" evidence="5">
    <location>
        <begin position="194"/>
        <end position="218"/>
    </location>
</feature>
<feature type="transmembrane region" description="Helical" evidence="5">
    <location>
        <begin position="168"/>
        <end position="187"/>
    </location>
</feature>
<keyword evidence="2 5" id="KW-1133">Transmembrane helix</keyword>
<evidence type="ECO:0000256" key="3">
    <source>
        <dbReference type="ARBA" id="ARBA00023136"/>
    </source>
</evidence>
<dbReference type="InterPro" id="IPR007688">
    <property type="entry name" value="Conjugal_tfr_TrbL/VirB6"/>
</dbReference>
<evidence type="ECO:0000313" key="7">
    <source>
        <dbReference type="Proteomes" id="UP000199520"/>
    </source>
</evidence>
<gene>
    <name evidence="6" type="ORF">SAMN04490355_10964</name>
</gene>
<sequence>MVDFASETALTDLMKLFIDKCIAGSEIIIPMALGLLGVLACIELALLFLYNAMDGGEDPIFLLVKGLIKYSFFGWLIQNWATGMRFTKQIFDWFSLLGAKAAGSAKVISDPAHIGDVGVTLALSIYDSTLGLGIGSIGIILLKLFMMAIIFLIFAVMAIYIFYTTMQFYVLCTITTAMLPFGANKYTSFLAQPAFGAICNISIKMMFLQFALCVSATYIDTLANNNPFLANSTTAGMLYTIVGSLGMVVFCVGIPQLAGNYFSGSPTFGDGAAGAAGSAVQSAAGAAVSAPVQAAKMGMQAAGIVQAAANIPGGRSPGGKMDLAGTARNMGTMARQSMPDRQMQMHGKSLFNASRSLEKDRTNVEAQKNQTNLF</sequence>
<evidence type="ECO:0000256" key="1">
    <source>
        <dbReference type="ARBA" id="ARBA00022692"/>
    </source>
</evidence>
<evidence type="ECO:0000313" key="6">
    <source>
        <dbReference type="EMBL" id="SFM38280.1"/>
    </source>
</evidence>